<gene>
    <name evidence="1" type="ORF">AVEN_200250_1</name>
</gene>
<dbReference type="AlphaFoldDB" id="A0A4Y2DR36"/>
<dbReference type="EMBL" id="BGPR01000421">
    <property type="protein sequence ID" value="GBM19313.1"/>
    <property type="molecule type" value="Genomic_DNA"/>
</dbReference>
<comment type="caution">
    <text evidence="1">The sequence shown here is derived from an EMBL/GenBank/DDBJ whole genome shotgun (WGS) entry which is preliminary data.</text>
</comment>
<evidence type="ECO:0000313" key="2">
    <source>
        <dbReference type="Proteomes" id="UP000499080"/>
    </source>
</evidence>
<evidence type="ECO:0000313" key="1">
    <source>
        <dbReference type="EMBL" id="GBM19313.1"/>
    </source>
</evidence>
<protein>
    <submittedName>
        <fullName evidence="1">Uncharacterized protein</fullName>
    </submittedName>
</protein>
<name>A0A4Y2DR36_ARAVE</name>
<accession>A0A4Y2DR36</accession>
<reference evidence="1 2" key="1">
    <citation type="journal article" date="2019" name="Sci. Rep.">
        <title>Orb-weaving spider Araneus ventricosus genome elucidates the spidroin gene catalogue.</title>
        <authorList>
            <person name="Kono N."/>
            <person name="Nakamura H."/>
            <person name="Ohtoshi R."/>
            <person name="Moran D.A.P."/>
            <person name="Shinohara A."/>
            <person name="Yoshida Y."/>
            <person name="Fujiwara M."/>
            <person name="Mori M."/>
            <person name="Tomita M."/>
            <person name="Arakawa K."/>
        </authorList>
    </citation>
    <scope>NUCLEOTIDE SEQUENCE [LARGE SCALE GENOMIC DNA]</scope>
</reference>
<proteinExistence type="predicted"/>
<sequence>MTTWCIARRQGVVGGHRKTGRGRTEKSSHASTLGDMEVWGTEKVQSSHASTLGDMEVWSWLPKLPVSRKIEKIPRVIAKFEIFVVIRIQVCILMRKGLDYINYHLRV</sequence>
<keyword evidence="2" id="KW-1185">Reference proteome</keyword>
<dbReference type="Proteomes" id="UP000499080">
    <property type="component" value="Unassembled WGS sequence"/>
</dbReference>
<organism evidence="1 2">
    <name type="scientific">Araneus ventricosus</name>
    <name type="common">Orbweaver spider</name>
    <name type="synonym">Epeira ventricosa</name>
    <dbReference type="NCBI Taxonomy" id="182803"/>
    <lineage>
        <taxon>Eukaryota</taxon>
        <taxon>Metazoa</taxon>
        <taxon>Ecdysozoa</taxon>
        <taxon>Arthropoda</taxon>
        <taxon>Chelicerata</taxon>
        <taxon>Arachnida</taxon>
        <taxon>Araneae</taxon>
        <taxon>Araneomorphae</taxon>
        <taxon>Entelegynae</taxon>
        <taxon>Araneoidea</taxon>
        <taxon>Araneidae</taxon>
        <taxon>Araneus</taxon>
    </lineage>
</organism>